<dbReference type="SUPFAM" id="SSF53748">
    <property type="entry name" value="Phosphoglycerate kinase"/>
    <property type="match status" value="1"/>
</dbReference>
<evidence type="ECO:0000256" key="5">
    <source>
        <dbReference type="ARBA" id="ARBA00013061"/>
    </source>
</evidence>
<evidence type="ECO:0000256" key="11">
    <source>
        <dbReference type="ARBA" id="ARBA00023152"/>
    </source>
</evidence>
<evidence type="ECO:0000313" key="12">
    <source>
        <dbReference type="EMBL" id="VAW03531.1"/>
    </source>
</evidence>
<evidence type="ECO:0000256" key="6">
    <source>
        <dbReference type="ARBA" id="ARBA00022490"/>
    </source>
</evidence>
<comment type="catalytic activity">
    <reaction evidence="1">
        <text>(2R)-3-phosphoglycerate + ATP = (2R)-3-phospho-glyceroyl phosphate + ADP</text>
        <dbReference type="Rhea" id="RHEA:14801"/>
        <dbReference type="ChEBI" id="CHEBI:30616"/>
        <dbReference type="ChEBI" id="CHEBI:57604"/>
        <dbReference type="ChEBI" id="CHEBI:58272"/>
        <dbReference type="ChEBI" id="CHEBI:456216"/>
        <dbReference type="EC" id="2.7.2.3"/>
    </reaction>
</comment>
<dbReference type="PROSITE" id="PS00111">
    <property type="entry name" value="PGLYCERATE_KINASE"/>
    <property type="match status" value="1"/>
</dbReference>
<evidence type="ECO:0000256" key="7">
    <source>
        <dbReference type="ARBA" id="ARBA00022679"/>
    </source>
</evidence>
<sequence length="394" mass="40822">MTLPTIDDLDVSGRTVLVRADLNVPLHDGAVADDFRILASLPTIVALRARDAKVVVCSHLGRPNGHEASLSLAPIADRLGQLGDFPTTLAPGVVGPAVKRTIAESDPDTVVVLENTRFEPGEVTNDSALGLALAELGDVFVNDAFGTAHRSHASNVGVAQRLRSAAGLLLAKEIAAFDELLNDSDRPYVVVLGGAKVSDKLAVMKNLLPKVDMMLVGGGMCFTLLAASGYEVGDSLVEEAMLDEVGGLLQGEHGGKILLPADFVVAESFAEHASNELASGTAIPEHSMGLDIGPEASAQFSNVVTAAQRVFWNGPMGVFEWEAFRAGTAAVADAVASCNGFTVVGGGDSVAAIRMLGRETDVSHVSSGGGAGLQYLEGKILPGIAALEQWSDHA</sequence>
<dbReference type="PANTHER" id="PTHR11406:SF23">
    <property type="entry name" value="PHOSPHOGLYCERATE KINASE 1, CHLOROPLASTIC-RELATED"/>
    <property type="match status" value="1"/>
</dbReference>
<dbReference type="Pfam" id="PF00162">
    <property type="entry name" value="PGK"/>
    <property type="match status" value="1"/>
</dbReference>
<keyword evidence="6" id="KW-0963">Cytoplasm</keyword>
<comment type="pathway">
    <text evidence="2">Carbohydrate degradation; glycolysis; pyruvate from D-glyceraldehyde 3-phosphate: step 2/5.</text>
</comment>
<evidence type="ECO:0000256" key="9">
    <source>
        <dbReference type="ARBA" id="ARBA00022777"/>
    </source>
</evidence>
<dbReference type="InterPro" id="IPR015824">
    <property type="entry name" value="Phosphoglycerate_kinase_N"/>
</dbReference>
<evidence type="ECO:0000256" key="3">
    <source>
        <dbReference type="ARBA" id="ARBA00008982"/>
    </source>
</evidence>
<evidence type="ECO:0000256" key="2">
    <source>
        <dbReference type="ARBA" id="ARBA00004838"/>
    </source>
</evidence>
<reference evidence="12" key="1">
    <citation type="submission" date="2018-06" db="EMBL/GenBank/DDBJ databases">
        <authorList>
            <person name="Zhirakovskaya E."/>
        </authorList>
    </citation>
    <scope>NUCLEOTIDE SEQUENCE</scope>
</reference>
<name>A0A3B0SBF6_9ZZZZ</name>
<proteinExistence type="inferred from homology"/>
<keyword evidence="10" id="KW-0067">ATP-binding</keyword>
<accession>A0A3B0SBF6</accession>
<dbReference type="HAMAP" id="MF_00145">
    <property type="entry name" value="Phosphoglyc_kinase"/>
    <property type="match status" value="1"/>
</dbReference>
<dbReference type="FunFam" id="3.40.50.1260:FF:000031">
    <property type="entry name" value="Phosphoglycerate kinase 1"/>
    <property type="match status" value="1"/>
</dbReference>
<dbReference type="AlphaFoldDB" id="A0A3B0SBF6"/>
<comment type="subunit">
    <text evidence="4">Monomer.</text>
</comment>
<evidence type="ECO:0000256" key="8">
    <source>
        <dbReference type="ARBA" id="ARBA00022741"/>
    </source>
</evidence>
<dbReference type="Gene3D" id="3.40.50.1260">
    <property type="entry name" value="Phosphoglycerate kinase, N-terminal domain"/>
    <property type="match status" value="2"/>
</dbReference>
<keyword evidence="8" id="KW-0547">Nucleotide-binding</keyword>
<dbReference type="EC" id="2.7.2.3" evidence="5"/>
<dbReference type="GO" id="GO:0043531">
    <property type="term" value="F:ADP binding"/>
    <property type="evidence" value="ECO:0007669"/>
    <property type="project" value="TreeGrafter"/>
</dbReference>
<keyword evidence="9 12" id="KW-0418">Kinase</keyword>
<evidence type="ECO:0000256" key="4">
    <source>
        <dbReference type="ARBA" id="ARBA00011245"/>
    </source>
</evidence>
<dbReference type="GO" id="GO:0004618">
    <property type="term" value="F:phosphoglycerate kinase activity"/>
    <property type="evidence" value="ECO:0007669"/>
    <property type="project" value="UniProtKB-EC"/>
</dbReference>
<dbReference type="FunFam" id="3.40.50.1260:FF:000006">
    <property type="entry name" value="Phosphoglycerate kinase"/>
    <property type="match status" value="1"/>
</dbReference>
<keyword evidence="7 12" id="KW-0808">Transferase</keyword>
<dbReference type="GO" id="GO:0006096">
    <property type="term" value="P:glycolytic process"/>
    <property type="evidence" value="ECO:0007669"/>
    <property type="project" value="UniProtKB-KW"/>
</dbReference>
<dbReference type="GO" id="GO:0006094">
    <property type="term" value="P:gluconeogenesis"/>
    <property type="evidence" value="ECO:0007669"/>
    <property type="project" value="TreeGrafter"/>
</dbReference>
<evidence type="ECO:0000256" key="10">
    <source>
        <dbReference type="ARBA" id="ARBA00022840"/>
    </source>
</evidence>
<dbReference type="PRINTS" id="PR00477">
    <property type="entry name" value="PHGLYCKINASE"/>
</dbReference>
<dbReference type="InterPro" id="IPR015911">
    <property type="entry name" value="Phosphoglycerate_kinase_CS"/>
</dbReference>
<dbReference type="InterPro" id="IPR001576">
    <property type="entry name" value="Phosphoglycerate_kinase"/>
</dbReference>
<dbReference type="PIRSF" id="PIRSF000724">
    <property type="entry name" value="Pgk"/>
    <property type="match status" value="1"/>
</dbReference>
<protein>
    <recommendedName>
        <fullName evidence="5">phosphoglycerate kinase</fullName>
        <ecNumber evidence="5">2.7.2.3</ecNumber>
    </recommendedName>
</protein>
<dbReference type="GO" id="GO:0005829">
    <property type="term" value="C:cytosol"/>
    <property type="evidence" value="ECO:0007669"/>
    <property type="project" value="TreeGrafter"/>
</dbReference>
<comment type="similarity">
    <text evidence="3">Belongs to the phosphoglycerate kinase family.</text>
</comment>
<keyword evidence="11" id="KW-0324">Glycolysis</keyword>
<evidence type="ECO:0000256" key="1">
    <source>
        <dbReference type="ARBA" id="ARBA00000642"/>
    </source>
</evidence>
<dbReference type="InterPro" id="IPR036043">
    <property type="entry name" value="Phosphoglycerate_kinase_sf"/>
</dbReference>
<dbReference type="PANTHER" id="PTHR11406">
    <property type="entry name" value="PHOSPHOGLYCERATE KINASE"/>
    <property type="match status" value="1"/>
</dbReference>
<organism evidence="12">
    <name type="scientific">hydrothermal vent metagenome</name>
    <dbReference type="NCBI Taxonomy" id="652676"/>
    <lineage>
        <taxon>unclassified sequences</taxon>
        <taxon>metagenomes</taxon>
        <taxon>ecological metagenomes</taxon>
    </lineage>
</organism>
<dbReference type="EMBL" id="UOEK01000262">
    <property type="protein sequence ID" value="VAW03531.1"/>
    <property type="molecule type" value="Genomic_DNA"/>
</dbReference>
<dbReference type="GO" id="GO:0005524">
    <property type="term" value="F:ATP binding"/>
    <property type="evidence" value="ECO:0007669"/>
    <property type="project" value="UniProtKB-KW"/>
</dbReference>
<gene>
    <name evidence="12" type="ORF">MNBD_ACTINO02-2581</name>
</gene>